<dbReference type="InterPro" id="IPR036514">
    <property type="entry name" value="SGNH_hydro_sf"/>
</dbReference>
<dbReference type="InterPro" id="IPR055041">
    <property type="entry name" value="Ape1_N"/>
</dbReference>
<dbReference type="HOGENOM" id="CLU_026695_2_0_6"/>
<feature type="domain" description="SGNH hydrolase-type esterase" evidence="3">
    <location>
        <begin position="201"/>
        <end position="363"/>
    </location>
</feature>
<dbReference type="SUPFAM" id="SSF52266">
    <property type="entry name" value="SGNH hydrolase"/>
    <property type="match status" value="1"/>
</dbReference>
<feature type="signal peptide" evidence="2">
    <location>
        <begin position="1"/>
        <end position="23"/>
    </location>
</feature>
<dbReference type="EMBL" id="ATGI01000038">
    <property type="protein sequence ID" value="EPF70169.1"/>
    <property type="molecule type" value="Genomic_DNA"/>
</dbReference>
<accession>S3N7B7</accession>
<dbReference type="Pfam" id="PF22753">
    <property type="entry name" value="Ape1_N"/>
    <property type="match status" value="1"/>
</dbReference>
<feature type="chain" id="PRO_5004512366" evidence="2">
    <location>
        <begin position="24"/>
        <end position="427"/>
    </location>
</feature>
<proteinExistence type="predicted"/>
<dbReference type="InterPro" id="IPR051532">
    <property type="entry name" value="Ester_Hydrolysis_Enzymes"/>
</dbReference>
<dbReference type="Gene3D" id="3.40.50.1110">
    <property type="entry name" value="SGNH hydrolase"/>
    <property type="match status" value="1"/>
</dbReference>
<dbReference type="Proteomes" id="UP000014568">
    <property type="component" value="Unassembled WGS sequence"/>
</dbReference>
<name>S3N7B7_9GAMM</name>
<feature type="domain" description="Peptidoglycan O-acetylesterase N-terminal" evidence="4">
    <location>
        <begin position="76"/>
        <end position="189"/>
    </location>
</feature>
<evidence type="ECO:0000256" key="1">
    <source>
        <dbReference type="SAM" id="MobiDB-lite"/>
    </source>
</evidence>
<dbReference type="PROSITE" id="PS51257">
    <property type="entry name" value="PROKAR_LIPOPROTEIN"/>
    <property type="match status" value="1"/>
</dbReference>
<sequence length="427" mass="46664">MNKLKSLTSLSCMLFMSCQSLTAASLSNFNEPNSQNLIQALQTKKIHIVQLGDSHTAADEMTNNMRLQLQATLGNGGMGWGMPMYFTGHRLVRYGYDNSGWQPISSRTQSNENYTLGGLLAVPKSTAASLTIKAKQSENTQRYIVSIRQQAGDSALIGRDADGRSISIEAPVKNGQWQFVEFVAKPPFTVQSQHAQQTALGGWWGQNEAGQGAVVSALGINGAQLSYWNRWNTQAWQKELAAVTPNLLILAYGTNEAYNDNLNVEQTRQILVEKIQAIRSASPKTAVMIVSAPESLKNINGGCGTRPVKLSEVQQMQREVAQQYKTLYWDWQNAMGGSCSMKSWINRGDARRDGVHFSASGYQKLGNMLAADILNFANIQSTTAPSNSSSTTNNLSDDLMPQGGISIKTTTRPYATICKGNDCTPFP</sequence>
<evidence type="ECO:0000313" key="6">
    <source>
        <dbReference type="Proteomes" id="UP000014568"/>
    </source>
</evidence>
<protein>
    <submittedName>
        <fullName evidence="5">Uncharacterized protein</fullName>
    </submittedName>
</protein>
<dbReference type="eggNOG" id="COG2755">
    <property type="taxonomic scope" value="Bacteria"/>
</dbReference>
<gene>
    <name evidence="5" type="ORF">F945_03186</name>
</gene>
<evidence type="ECO:0000259" key="3">
    <source>
        <dbReference type="Pfam" id="PF13472"/>
    </source>
</evidence>
<dbReference type="CDD" id="cd01825">
    <property type="entry name" value="SGNH_hydrolase_peri1"/>
    <property type="match status" value="1"/>
</dbReference>
<dbReference type="PANTHER" id="PTHR30383">
    <property type="entry name" value="THIOESTERASE 1/PROTEASE 1/LYSOPHOSPHOLIPASE L1"/>
    <property type="match status" value="1"/>
</dbReference>
<evidence type="ECO:0000313" key="5">
    <source>
        <dbReference type="EMBL" id="EPF70169.1"/>
    </source>
</evidence>
<evidence type="ECO:0000256" key="2">
    <source>
        <dbReference type="SAM" id="SignalP"/>
    </source>
</evidence>
<feature type="region of interest" description="Disordered" evidence="1">
    <location>
        <begin position="382"/>
        <end position="403"/>
    </location>
</feature>
<dbReference type="Pfam" id="PF13472">
    <property type="entry name" value="Lipase_GDSL_2"/>
    <property type="match status" value="1"/>
</dbReference>
<dbReference type="InterPro" id="IPR013830">
    <property type="entry name" value="SGNH_hydro"/>
</dbReference>
<dbReference type="GO" id="GO:0016788">
    <property type="term" value="F:hydrolase activity, acting on ester bonds"/>
    <property type="evidence" value="ECO:0007669"/>
    <property type="project" value="UniProtKB-ARBA"/>
</dbReference>
<organism evidence="5 6">
    <name type="scientific">Acinetobacter rudis CIP 110305</name>
    <dbReference type="NCBI Taxonomy" id="421052"/>
    <lineage>
        <taxon>Bacteria</taxon>
        <taxon>Pseudomonadati</taxon>
        <taxon>Pseudomonadota</taxon>
        <taxon>Gammaproteobacteria</taxon>
        <taxon>Moraxellales</taxon>
        <taxon>Moraxellaceae</taxon>
        <taxon>Acinetobacter</taxon>
    </lineage>
</organism>
<dbReference type="Gene3D" id="2.60.120.1360">
    <property type="match status" value="1"/>
</dbReference>
<feature type="compositionally biased region" description="Low complexity" evidence="1">
    <location>
        <begin position="382"/>
        <end position="396"/>
    </location>
</feature>
<comment type="caution">
    <text evidence="5">The sequence shown here is derived from an EMBL/GenBank/DDBJ whole genome shotgun (WGS) entry which is preliminary data.</text>
</comment>
<keyword evidence="6" id="KW-1185">Reference proteome</keyword>
<evidence type="ECO:0000259" key="4">
    <source>
        <dbReference type="Pfam" id="PF22753"/>
    </source>
</evidence>
<dbReference type="PANTHER" id="PTHR30383:SF29">
    <property type="entry name" value="SGNH HYDROLASE-TYPE ESTERASE DOMAIN-CONTAINING PROTEIN"/>
    <property type="match status" value="1"/>
</dbReference>
<reference evidence="5 6" key="1">
    <citation type="submission" date="2013-06" db="EMBL/GenBank/DDBJ databases">
        <title>The Genome Sequence of Acinetobacter rudis CIP 110305.</title>
        <authorList>
            <consortium name="The Broad Institute Genome Sequencing Platform"/>
            <consortium name="The Broad Institute Genome Sequencing Center for Infectious Disease"/>
            <person name="Cerqueira G."/>
            <person name="Feldgarden M."/>
            <person name="Courvalin P."/>
            <person name="Perichon B."/>
            <person name="Grillot-Courvalin C."/>
            <person name="Clermont D."/>
            <person name="Rocha E."/>
            <person name="Yoon E.-J."/>
            <person name="Nemec A."/>
            <person name="Young S.K."/>
            <person name="Zeng Q."/>
            <person name="Gargeya S."/>
            <person name="Fitzgerald M."/>
            <person name="Abouelleil A."/>
            <person name="Alvarado L."/>
            <person name="Berlin A.M."/>
            <person name="Chapman S.B."/>
            <person name="Dewar J."/>
            <person name="Goldberg J."/>
            <person name="Griggs A."/>
            <person name="Gujja S."/>
            <person name="Hansen M."/>
            <person name="Howarth C."/>
            <person name="Imamovic A."/>
            <person name="Larimer J."/>
            <person name="McCowan C."/>
            <person name="Murphy C."/>
            <person name="Pearson M."/>
            <person name="Priest M."/>
            <person name="Roberts A."/>
            <person name="Saif S."/>
            <person name="Shea T."/>
            <person name="Sykes S."/>
            <person name="Wortman J."/>
            <person name="Nusbaum C."/>
            <person name="Birren B."/>
        </authorList>
    </citation>
    <scope>NUCLEOTIDE SEQUENCE [LARGE SCALE GENOMIC DNA]</scope>
    <source>
        <strain evidence="5 6">CIP 110305</strain>
    </source>
</reference>
<keyword evidence="2" id="KW-0732">Signal</keyword>
<dbReference type="AlphaFoldDB" id="S3N7B7"/>
<dbReference type="PATRIC" id="fig|421052.3.peg.3119"/>
<dbReference type="STRING" id="632955.GCA_000829675_00614"/>
<dbReference type="OrthoDB" id="7985403at2"/>